<sequence length="171" mass="18790">MLAALRSRVFAALSPRLAPLRQLQRQQQAWGELLPARAISFSMAPGKQGFLALEEVVKVLNDVKAGDVRVIPVGGLCGWTDHMVVATGRSTWHVKQKQKGAERMLLPSIEGHEGGNWIVIDAGPVVVHALDEKARSYYNLENLWAAEKSPELPSQVLSLLLDSENISIAEY</sequence>
<dbReference type="InterPro" id="IPR004394">
    <property type="entry name" value="Iojap/RsfS/C7orf30"/>
</dbReference>
<comment type="similarity">
    <text evidence="1">Belongs to the Iojap/RsfS family.</text>
</comment>
<comment type="caution">
    <text evidence="2">The sequence shown here is derived from an EMBL/GenBank/DDBJ whole genome shotgun (WGS) entry which is preliminary data.</text>
</comment>
<dbReference type="HAMAP" id="MF_01477">
    <property type="entry name" value="Iojap_RsfS"/>
    <property type="match status" value="1"/>
</dbReference>
<dbReference type="PANTHER" id="PTHR21043">
    <property type="entry name" value="IOJAP SUPERFAMILY ORTHOLOG"/>
    <property type="match status" value="1"/>
</dbReference>
<dbReference type="Pfam" id="PF02410">
    <property type="entry name" value="RsfS"/>
    <property type="match status" value="1"/>
</dbReference>
<evidence type="ECO:0000313" key="3">
    <source>
        <dbReference type="Proteomes" id="UP000652761"/>
    </source>
</evidence>
<dbReference type="InterPro" id="IPR043519">
    <property type="entry name" value="NT_sf"/>
</dbReference>
<name>A0A843TLP5_COLES</name>
<dbReference type="GO" id="GO:0043023">
    <property type="term" value="F:ribosomal large subunit binding"/>
    <property type="evidence" value="ECO:0007669"/>
    <property type="project" value="TreeGrafter"/>
</dbReference>
<dbReference type="PANTHER" id="PTHR21043:SF0">
    <property type="entry name" value="MITOCHONDRIAL ASSEMBLY OF RIBOSOMAL LARGE SUBUNIT PROTEIN 1"/>
    <property type="match status" value="1"/>
</dbReference>
<dbReference type="AlphaFoldDB" id="A0A843TLP5"/>
<gene>
    <name evidence="2" type="ORF">Taro_003463</name>
</gene>
<proteinExistence type="inferred from homology"/>
<evidence type="ECO:0000313" key="2">
    <source>
        <dbReference type="EMBL" id="MQL71146.1"/>
    </source>
</evidence>
<reference evidence="2" key="1">
    <citation type="submission" date="2017-07" db="EMBL/GenBank/DDBJ databases">
        <title>Taro Niue Genome Assembly and Annotation.</title>
        <authorList>
            <person name="Atibalentja N."/>
            <person name="Keating K."/>
            <person name="Fields C.J."/>
        </authorList>
    </citation>
    <scope>NUCLEOTIDE SEQUENCE</scope>
    <source>
        <strain evidence="2">Niue_2</strain>
        <tissue evidence="2">Leaf</tissue>
    </source>
</reference>
<organism evidence="2 3">
    <name type="scientific">Colocasia esculenta</name>
    <name type="common">Wild taro</name>
    <name type="synonym">Arum esculentum</name>
    <dbReference type="NCBI Taxonomy" id="4460"/>
    <lineage>
        <taxon>Eukaryota</taxon>
        <taxon>Viridiplantae</taxon>
        <taxon>Streptophyta</taxon>
        <taxon>Embryophyta</taxon>
        <taxon>Tracheophyta</taxon>
        <taxon>Spermatophyta</taxon>
        <taxon>Magnoliopsida</taxon>
        <taxon>Liliopsida</taxon>
        <taxon>Araceae</taxon>
        <taxon>Aroideae</taxon>
        <taxon>Colocasieae</taxon>
        <taxon>Colocasia</taxon>
    </lineage>
</organism>
<dbReference type="EMBL" id="NMUH01000089">
    <property type="protein sequence ID" value="MQL71146.1"/>
    <property type="molecule type" value="Genomic_DNA"/>
</dbReference>
<accession>A0A843TLP5</accession>
<protein>
    <submittedName>
        <fullName evidence="2">Uncharacterized protein</fullName>
    </submittedName>
</protein>
<dbReference type="NCBIfam" id="TIGR00090">
    <property type="entry name" value="rsfS_iojap_ybeB"/>
    <property type="match status" value="1"/>
</dbReference>
<keyword evidence="3" id="KW-1185">Reference proteome</keyword>
<dbReference type="Proteomes" id="UP000652761">
    <property type="component" value="Unassembled WGS sequence"/>
</dbReference>
<dbReference type="SUPFAM" id="SSF81301">
    <property type="entry name" value="Nucleotidyltransferase"/>
    <property type="match status" value="1"/>
</dbReference>
<evidence type="ECO:0000256" key="1">
    <source>
        <dbReference type="ARBA" id="ARBA00010574"/>
    </source>
</evidence>
<dbReference type="GO" id="GO:0090071">
    <property type="term" value="P:negative regulation of ribosome biogenesis"/>
    <property type="evidence" value="ECO:0007669"/>
    <property type="project" value="TreeGrafter"/>
</dbReference>
<dbReference type="GO" id="GO:0017148">
    <property type="term" value="P:negative regulation of translation"/>
    <property type="evidence" value="ECO:0007669"/>
    <property type="project" value="TreeGrafter"/>
</dbReference>
<dbReference type="Gene3D" id="3.30.460.10">
    <property type="entry name" value="Beta Polymerase, domain 2"/>
    <property type="match status" value="1"/>
</dbReference>
<dbReference type="OrthoDB" id="21330at2759"/>